<dbReference type="GO" id="GO:0005085">
    <property type="term" value="F:guanyl-nucleotide exchange factor activity"/>
    <property type="evidence" value="ECO:0007669"/>
    <property type="project" value="TreeGrafter"/>
</dbReference>
<feature type="region of interest" description="Disordered" evidence="4">
    <location>
        <begin position="81"/>
        <end position="107"/>
    </location>
</feature>
<dbReference type="SMART" id="SM00888">
    <property type="entry name" value="EF1_GNE"/>
    <property type="match status" value="1"/>
</dbReference>
<sequence length="216" mass="23925">MSSVTINNESFLQVLNGHLESVSYIDGFTPSQRDTEVFEALKAAPEAAKYPHAARWYKHIASHGDATKNFSAAASTSAAAPAAAAADEDDDDIDLFGSDEEEDEEAERLKAQRLEEYRAKKAAKPAVIFKSMVVFDVKPWDDETDMKALEESVRSIEMDGLLWGKSQLIPVGYGIKKLRISCIVEDDKVSTSDLEDKMAEFEDYIQSVDVDSFSKL</sequence>
<feature type="domain" description="Translation elongation factor EF1B beta/delta subunit guanine nucleotide exchange" evidence="5">
    <location>
        <begin position="130"/>
        <end position="216"/>
    </location>
</feature>
<dbReference type="SUPFAM" id="SSF47616">
    <property type="entry name" value="GST C-terminal domain-like"/>
    <property type="match status" value="1"/>
</dbReference>
<dbReference type="InterPro" id="IPR036282">
    <property type="entry name" value="Glutathione-S-Trfase_C_sf"/>
</dbReference>
<dbReference type="SUPFAM" id="SSF54984">
    <property type="entry name" value="eEF-1beta-like"/>
    <property type="match status" value="1"/>
</dbReference>
<dbReference type="PANTHER" id="PTHR11595:SF21">
    <property type="entry name" value="ELONGATION FACTOR 1-BETA"/>
    <property type="match status" value="1"/>
</dbReference>
<gene>
    <name evidence="7" type="primary">EFB1_1</name>
    <name evidence="7" type="ORF">IWQ60_005778</name>
</gene>
<dbReference type="OrthoDB" id="331763at2759"/>
<organism evidence="7 8">
    <name type="scientific">Tieghemiomyces parasiticus</name>
    <dbReference type="NCBI Taxonomy" id="78921"/>
    <lineage>
        <taxon>Eukaryota</taxon>
        <taxon>Fungi</taxon>
        <taxon>Fungi incertae sedis</taxon>
        <taxon>Zoopagomycota</taxon>
        <taxon>Kickxellomycotina</taxon>
        <taxon>Dimargaritomycetes</taxon>
        <taxon>Dimargaritales</taxon>
        <taxon>Dimargaritaceae</taxon>
        <taxon>Tieghemiomyces</taxon>
    </lineage>
</organism>
<dbReference type="InterPro" id="IPR018940">
    <property type="entry name" value="EF-1_beta_acid_region_euk"/>
</dbReference>
<evidence type="ECO:0000313" key="8">
    <source>
        <dbReference type="Proteomes" id="UP001150569"/>
    </source>
</evidence>
<dbReference type="CDD" id="cd00292">
    <property type="entry name" value="EF1B"/>
    <property type="match status" value="1"/>
</dbReference>
<evidence type="ECO:0000259" key="6">
    <source>
        <dbReference type="SMART" id="SM01182"/>
    </source>
</evidence>
<dbReference type="Proteomes" id="UP001150569">
    <property type="component" value="Unassembled WGS sequence"/>
</dbReference>
<dbReference type="Gene3D" id="3.30.70.60">
    <property type="match status" value="1"/>
</dbReference>
<dbReference type="EMBL" id="JANBPT010000324">
    <property type="protein sequence ID" value="KAJ1923588.1"/>
    <property type="molecule type" value="Genomic_DNA"/>
</dbReference>
<dbReference type="AlphaFoldDB" id="A0A9W8A6A3"/>
<evidence type="ECO:0000313" key="7">
    <source>
        <dbReference type="EMBL" id="KAJ1923588.1"/>
    </source>
</evidence>
<dbReference type="Gene3D" id="1.20.1050.130">
    <property type="match status" value="1"/>
</dbReference>
<keyword evidence="2 7" id="KW-0251">Elongation factor</keyword>
<dbReference type="InterPro" id="IPR014038">
    <property type="entry name" value="EF1B_bsu/dsu_GNE"/>
</dbReference>
<keyword evidence="3" id="KW-0648">Protein biosynthesis</keyword>
<dbReference type="PROSITE" id="PS00824">
    <property type="entry name" value="EF1BD_1"/>
    <property type="match status" value="1"/>
</dbReference>
<dbReference type="InterPro" id="IPR049720">
    <property type="entry name" value="EF1B_bsu/dsu"/>
</dbReference>
<dbReference type="GO" id="GO:0005829">
    <property type="term" value="C:cytosol"/>
    <property type="evidence" value="ECO:0007669"/>
    <property type="project" value="TreeGrafter"/>
</dbReference>
<dbReference type="Pfam" id="PF10587">
    <property type="entry name" value="EF-1_beta_acid"/>
    <property type="match status" value="1"/>
</dbReference>
<feature type="domain" description="Elongation factor 1 beta central acidic region eukaryote" evidence="6">
    <location>
        <begin position="95"/>
        <end position="121"/>
    </location>
</feature>
<dbReference type="InterPro" id="IPR014717">
    <property type="entry name" value="Transl_elong_EF1B/ribsomal_bS6"/>
</dbReference>
<dbReference type="PANTHER" id="PTHR11595">
    <property type="entry name" value="EF-HAND AND COILED-COIL DOMAIN-CONTAINING FAMILY MEMBER"/>
    <property type="match status" value="1"/>
</dbReference>
<dbReference type="FunFam" id="3.30.70.60:FF:000001">
    <property type="entry name" value="Elongation factor 1-beta 1 like"/>
    <property type="match status" value="1"/>
</dbReference>
<evidence type="ECO:0000256" key="4">
    <source>
        <dbReference type="SAM" id="MobiDB-lite"/>
    </source>
</evidence>
<evidence type="ECO:0000259" key="5">
    <source>
        <dbReference type="SMART" id="SM00888"/>
    </source>
</evidence>
<feature type="compositionally biased region" description="Acidic residues" evidence="4">
    <location>
        <begin position="86"/>
        <end position="106"/>
    </location>
</feature>
<proteinExistence type="inferred from homology"/>
<dbReference type="InterPro" id="IPR001326">
    <property type="entry name" value="Transl_elong_EF1B_B/D_CS"/>
</dbReference>
<dbReference type="SMART" id="SM01182">
    <property type="entry name" value="EF-1_beta_acid"/>
    <property type="match status" value="1"/>
</dbReference>
<evidence type="ECO:0000256" key="3">
    <source>
        <dbReference type="ARBA" id="ARBA00022917"/>
    </source>
</evidence>
<dbReference type="Pfam" id="PF00736">
    <property type="entry name" value="EF1_GNE"/>
    <property type="match status" value="1"/>
</dbReference>
<dbReference type="InterPro" id="IPR036219">
    <property type="entry name" value="eEF-1beta-like_sf"/>
</dbReference>
<name>A0A9W8A6A3_9FUNG</name>
<dbReference type="GO" id="GO:0003746">
    <property type="term" value="F:translation elongation factor activity"/>
    <property type="evidence" value="ECO:0007669"/>
    <property type="project" value="UniProtKB-KW"/>
</dbReference>
<accession>A0A9W8A6A3</accession>
<protein>
    <submittedName>
        <fullName evidence="7">Translation elongation factor 1 beta</fullName>
    </submittedName>
</protein>
<dbReference type="GO" id="GO:0005853">
    <property type="term" value="C:eukaryotic translation elongation factor 1 complex"/>
    <property type="evidence" value="ECO:0007669"/>
    <property type="project" value="InterPro"/>
</dbReference>
<evidence type="ECO:0000256" key="2">
    <source>
        <dbReference type="ARBA" id="ARBA00022768"/>
    </source>
</evidence>
<comment type="caution">
    <text evidence="7">The sequence shown here is derived from an EMBL/GenBank/DDBJ whole genome shotgun (WGS) entry which is preliminary data.</text>
</comment>
<evidence type="ECO:0000256" key="1">
    <source>
        <dbReference type="ARBA" id="ARBA00007411"/>
    </source>
</evidence>
<comment type="similarity">
    <text evidence="1">Belongs to the EF-1-beta/EF-1-delta family.</text>
</comment>
<reference evidence="7" key="1">
    <citation type="submission" date="2022-07" db="EMBL/GenBank/DDBJ databases">
        <title>Phylogenomic reconstructions and comparative analyses of Kickxellomycotina fungi.</title>
        <authorList>
            <person name="Reynolds N.K."/>
            <person name="Stajich J.E."/>
            <person name="Barry K."/>
            <person name="Grigoriev I.V."/>
            <person name="Crous P."/>
            <person name="Smith M.E."/>
        </authorList>
    </citation>
    <scope>NUCLEOTIDE SEQUENCE</scope>
    <source>
        <strain evidence="7">RSA 861</strain>
    </source>
</reference>
<keyword evidence="8" id="KW-1185">Reference proteome</keyword>